<dbReference type="EMBL" id="KK914578">
    <property type="protein sequence ID" value="KDP32622.1"/>
    <property type="molecule type" value="Genomic_DNA"/>
</dbReference>
<evidence type="ECO:0000313" key="2">
    <source>
        <dbReference type="EMBL" id="KDP32622.1"/>
    </source>
</evidence>
<accession>A0A067K922</accession>
<evidence type="ECO:0000313" key="3">
    <source>
        <dbReference type="Proteomes" id="UP000027138"/>
    </source>
</evidence>
<feature type="region of interest" description="Disordered" evidence="1">
    <location>
        <begin position="1"/>
        <end position="25"/>
    </location>
</feature>
<protein>
    <submittedName>
        <fullName evidence="2">Uncharacterized protein</fullName>
    </submittedName>
</protein>
<evidence type="ECO:0000256" key="1">
    <source>
        <dbReference type="SAM" id="MobiDB-lite"/>
    </source>
</evidence>
<name>A0A067K922_JATCU</name>
<organism evidence="2 3">
    <name type="scientific">Jatropha curcas</name>
    <name type="common">Barbados nut</name>
    <dbReference type="NCBI Taxonomy" id="180498"/>
    <lineage>
        <taxon>Eukaryota</taxon>
        <taxon>Viridiplantae</taxon>
        <taxon>Streptophyta</taxon>
        <taxon>Embryophyta</taxon>
        <taxon>Tracheophyta</taxon>
        <taxon>Spermatophyta</taxon>
        <taxon>Magnoliopsida</taxon>
        <taxon>eudicotyledons</taxon>
        <taxon>Gunneridae</taxon>
        <taxon>Pentapetalae</taxon>
        <taxon>rosids</taxon>
        <taxon>fabids</taxon>
        <taxon>Malpighiales</taxon>
        <taxon>Euphorbiaceae</taxon>
        <taxon>Crotonoideae</taxon>
        <taxon>Jatropheae</taxon>
        <taxon>Jatropha</taxon>
    </lineage>
</organism>
<dbReference type="AlphaFoldDB" id="A0A067K922"/>
<sequence length="106" mass="11634">MVKPPLMEAPSGCWAHSGQMEGQSRATNAKNGLLAEKRVKLCKEFSVSSKPGFPATVHVGRQPQSGDRLARLRRGSERQNSPLLTWIVDSSSDFQSVHSKTQFAIL</sequence>
<gene>
    <name evidence="2" type="ORF">JCGZ_13172</name>
</gene>
<dbReference type="Proteomes" id="UP000027138">
    <property type="component" value="Unassembled WGS sequence"/>
</dbReference>
<keyword evidence="3" id="KW-1185">Reference proteome</keyword>
<reference evidence="2 3" key="1">
    <citation type="journal article" date="2014" name="PLoS ONE">
        <title>Global Analysis of Gene Expression Profiles in Physic Nut (Jatropha curcas L.) Seedlings Exposed to Salt Stress.</title>
        <authorList>
            <person name="Zhang L."/>
            <person name="Zhang C."/>
            <person name="Wu P."/>
            <person name="Chen Y."/>
            <person name="Li M."/>
            <person name="Jiang H."/>
            <person name="Wu G."/>
        </authorList>
    </citation>
    <scope>NUCLEOTIDE SEQUENCE [LARGE SCALE GENOMIC DNA]</scope>
    <source>
        <strain evidence="3">cv. GZQX0401</strain>
        <tissue evidence="2">Young leaves</tissue>
    </source>
</reference>
<proteinExistence type="predicted"/>